<dbReference type="Proteomes" id="UP000028073">
    <property type="component" value="Unassembled WGS sequence"/>
</dbReference>
<feature type="coiled-coil region" evidence="1">
    <location>
        <begin position="887"/>
        <end position="949"/>
    </location>
</feature>
<organism evidence="2 3">
    <name type="scientific">Endozoicomonas numazuensis</name>
    <dbReference type="NCBI Taxonomy" id="1137799"/>
    <lineage>
        <taxon>Bacteria</taxon>
        <taxon>Pseudomonadati</taxon>
        <taxon>Pseudomonadota</taxon>
        <taxon>Gammaproteobacteria</taxon>
        <taxon>Oceanospirillales</taxon>
        <taxon>Endozoicomonadaceae</taxon>
        <taxon>Endozoicomonas</taxon>
    </lineage>
</organism>
<feature type="coiled-coil region" evidence="1">
    <location>
        <begin position="302"/>
        <end position="336"/>
    </location>
</feature>
<dbReference type="OrthoDB" id="9817130at2"/>
<keyword evidence="3" id="KW-1185">Reference proteome</keyword>
<dbReference type="RefSeq" id="WP_034840021.1">
    <property type="nucleotide sequence ID" value="NZ_JOKH01000005.1"/>
</dbReference>
<proteinExistence type="predicted"/>
<feature type="coiled-coil region" evidence="1">
    <location>
        <begin position="427"/>
        <end position="475"/>
    </location>
</feature>
<feature type="coiled-coil region" evidence="1">
    <location>
        <begin position="620"/>
        <end position="858"/>
    </location>
</feature>
<dbReference type="STRING" id="1137799.GZ78_21625"/>
<evidence type="ECO:0000313" key="3">
    <source>
        <dbReference type="Proteomes" id="UP000028073"/>
    </source>
</evidence>
<dbReference type="EMBL" id="JOKH01000005">
    <property type="protein sequence ID" value="KEQ16461.1"/>
    <property type="molecule type" value="Genomic_DNA"/>
</dbReference>
<evidence type="ECO:0000256" key="1">
    <source>
        <dbReference type="SAM" id="Coils"/>
    </source>
</evidence>
<dbReference type="GO" id="GO:0003682">
    <property type="term" value="F:chromatin binding"/>
    <property type="evidence" value="ECO:0007669"/>
    <property type="project" value="TreeGrafter"/>
</dbReference>
<reference evidence="2 3" key="1">
    <citation type="submission" date="2014-06" db="EMBL/GenBank/DDBJ databases">
        <title>Whole Genome Sequences of Three Symbiotic Endozoicomonas Bacteria.</title>
        <authorList>
            <person name="Neave M.J."/>
            <person name="Apprill A."/>
            <person name="Voolstra C.R."/>
        </authorList>
    </citation>
    <scope>NUCLEOTIDE SEQUENCE [LARGE SCALE GENOMIC DNA]</scope>
    <source>
        <strain evidence="2 3">DSM 25634</strain>
    </source>
</reference>
<accession>A0A081NDD8</accession>
<feature type="coiled-coil region" evidence="1">
    <location>
        <begin position="1020"/>
        <end position="1047"/>
    </location>
</feature>
<gene>
    <name evidence="2" type="ORF">GZ78_21625</name>
</gene>
<feature type="coiled-coil region" evidence="1">
    <location>
        <begin position="540"/>
        <end position="581"/>
    </location>
</feature>
<dbReference type="PANTHER" id="PTHR43941">
    <property type="entry name" value="STRUCTURAL MAINTENANCE OF CHROMOSOMES PROTEIN 2"/>
    <property type="match status" value="1"/>
</dbReference>
<dbReference type="GO" id="GO:0000793">
    <property type="term" value="C:condensed chromosome"/>
    <property type="evidence" value="ECO:0007669"/>
    <property type="project" value="TreeGrafter"/>
</dbReference>
<comment type="caution">
    <text evidence="2">The sequence shown here is derived from an EMBL/GenBank/DDBJ whole genome shotgun (WGS) entry which is preliminary data.</text>
</comment>
<keyword evidence="1" id="KW-0175">Coiled coil</keyword>
<protein>
    <submittedName>
        <fullName evidence="2">Uncharacterized protein</fullName>
    </submittedName>
</protein>
<dbReference type="AlphaFoldDB" id="A0A081NDD8"/>
<dbReference type="GO" id="GO:0000785">
    <property type="term" value="C:chromatin"/>
    <property type="evidence" value="ECO:0007669"/>
    <property type="project" value="TreeGrafter"/>
</dbReference>
<evidence type="ECO:0000313" key="2">
    <source>
        <dbReference type="EMBL" id="KEQ16461.1"/>
    </source>
</evidence>
<feature type="coiled-coil region" evidence="1">
    <location>
        <begin position="222"/>
        <end position="270"/>
    </location>
</feature>
<dbReference type="PANTHER" id="PTHR43941:SF1">
    <property type="entry name" value="STRUCTURAL MAINTENANCE OF CHROMOSOMES PROTEIN 2"/>
    <property type="match status" value="1"/>
</dbReference>
<dbReference type="GO" id="GO:0000796">
    <property type="term" value="C:condensin complex"/>
    <property type="evidence" value="ECO:0007669"/>
    <property type="project" value="TreeGrafter"/>
</dbReference>
<name>A0A081NDD8_9GAMM</name>
<sequence>MAGPLDSAKPSFIPELLVKEKAQMTREMLSDHPSRAAEYSLNRCRALKGALSMTLAGMTLPKLPEPPEQCPYLNGGKELESRSVEVSSSWLGSLWSTSTASQKLPEADQTEMLAELEKMDGKIQSDYRRLCQIHSQLCAVLDIAQQTETSLDNDIPFYDKAVQNQQKDQEELGVMANELLDEFDKLKNTFLKDIQQRDQGRYQEYDQNPSRANFSQALIGHVRSLENELRQKTRMLEAKDHEVQQLDKKIQELTRQVELSEKQMFQALTEQDRLGRVDHLAGQLETDLRETRDRVVLFQSVARKAQEEKDKVSRRVEDLDFQLNQVTRELREKRDLEGQFSELGKINRGLQRKLQSAEANFASAVEHLEKFAELQKRSGLMQSQLDTQARDLKRIIGERDDAKSKVAAIEKHLKSHSSSAFVMQEEKAKAERGLVRLQSQIRQLETRLNDERKRYEQLETEKLTSDSEVRQLRGEFASKVKDERYRASLANIQLHKELSERKAEYDKERAHYVKLASELDSLKVEVGRERRKATKYFTTSQRLEREAREATKNFSQLESQKIKLEKQLNEVSSQLEVSNGEVLRLEGLSYRQVAELKTLRSKASELKANQEGLSAVNRELHQTQSELQRKVKAEKTLQEELRQREGEVRDWIMELQKWNADRASLEGKVQSVSKQLDKLSQERDRVAAELRQKSTQVDNLSKSLQEATTRLKHAQDSAKSGQSTQQQTIEALKVDLAESNRLLKLAQEELVSSEAKFKKSYGQSEERVSELTKQLVSTQTKLTNAEDAEKRAMNEAAKARSGCTVIEREAATLREEATSLRKQFNALSSEHKQQMAAKLELEKEMVTLKSEVESLREKAQTTDHLEEQVRLSRRSLEEKQMHMSTLERDLKAQLEGLKQELETSKNKVHEEEGKNLGLQLDYNSANSQVVKLKAEFAEAMAELEKLREQTKNPGQTGTLGSGFNFQESGVEYDDGNPYVSLGASLHQPSSLLHQPLDTVYESSLSSLQVHGDRGVSRFELQDMKRQKEDLDQQISDLKEELRISRHSFDQEKRRANKASWEVGDVKGELLEVKAQNSKLLKAESDQILEEKKLREEVRKMNEQIAQLKLDHEAELKEEQEFGEKASARNADLETSQKHMRSELEDLKYRLERDMPQVMLESRTLTEQNKVLQGGLLEIVQLFRDRLPEDDEKVLDEKIQAMAAYLLPK</sequence>
<feature type="coiled-coil region" evidence="1">
    <location>
        <begin position="1090"/>
        <end position="1117"/>
    </location>
</feature>